<evidence type="ECO:0000313" key="2">
    <source>
        <dbReference type="Proteomes" id="UP000286392"/>
    </source>
</evidence>
<accession>A0AB73ZB03</accession>
<reference evidence="1 2" key="1">
    <citation type="submission" date="2018-08" db="EMBL/GenBank/DDBJ databases">
        <title>A genome reference for cultivated species of the human gut microbiota.</title>
        <authorList>
            <person name="Zou Y."/>
            <person name="Xue W."/>
            <person name="Luo G."/>
        </authorList>
    </citation>
    <scope>NUCLEOTIDE SEQUENCE [LARGE SCALE GENOMIC DNA]</scope>
    <source>
        <strain evidence="1 2">AF39-8AT</strain>
    </source>
</reference>
<dbReference type="Proteomes" id="UP000286392">
    <property type="component" value="Unassembled WGS sequence"/>
</dbReference>
<evidence type="ECO:0000313" key="1">
    <source>
        <dbReference type="EMBL" id="RHK89675.1"/>
    </source>
</evidence>
<name>A0AB73ZB03_PHOVU</name>
<proteinExistence type="predicted"/>
<organism evidence="1 2">
    <name type="scientific">Phocaeicola vulgatus</name>
    <name type="common">Bacteroides vulgatus</name>
    <dbReference type="NCBI Taxonomy" id="821"/>
    <lineage>
        <taxon>Bacteria</taxon>
        <taxon>Pseudomonadati</taxon>
        <taxon>Bacteroidota</taxon>
        <taxon>Bacteroidia</taxon>
        <taxon>Bacteroidales</taxon>
        <taxon>Bacteroidaceae</taxon>
        <taxon>Phocaeicola</taxon>
    </lineage>
</organism>
<gene>
    <name evidence="1" type="ORF">DW043_05320</name>
</gene>
<dbReference type="EMBL" id="QROB01000005">
    <property type="protein sequence ID" value="RHK89675.1"/>
    <property type="molecule type" value="Genomic_DNA"/>
</dbReference>
<protein>
    <submittedName>
        <fullName evidence="1">Uncharacterized protein</fullName>
    </submittedName>
</protein>
<dbReference type="AlphaFoldDB" id="A0AB73ZB03"/>
<comment type="caution">
    <text evidence="1">The sequence shown here is derived from an EMBL/GenBank/DDBJ whole genome shotgun (WGS) entry which is preliminary data.</text>
</comment>
<sequence length="81" mass="9613">MIGYKYFLAIPGAVLQRRGEAFCGDARVWRRTFHLFSGKYIEKKNVSFCFLCYLDLSFHFRKKSLPSGMMAVRPMRMHDRK</sequence>